<gene>
    <name evidence="1" type="ORF">KUCAC02_027387</name>
</gene>
<keyword evidence="2" id="KW-1185">Reference proteome</keyword>
<dbReference type="EMBL" id="CM043803">
    <property type="protein sequence ID" value="KAI4807585.1"/>
    <property type="molecule type" value="Genomic_DNA"/>
</dbReference>
<accession>A0ACB9W4R1</accession>
<dbReference type="Proteomes" id="UP001057452">
    <property type="component" value="Chromosome 19"/>
</dbReference>
<organism evidence="1 2">
    <name type="scientific">Chaenocephalus aceratus</name>
    <name type="common">Blackfin icefish</name>
    <name type="synonym">Chaenichthys aceratus</name>
    <dbReference type="NCBI Taxonomy" id="36190"/>
    <lineage>
        <taxon>Eukaryota</taxon>
        <taxon>Metazoa</taxon>
        <taxon>Chordata</taxon>
        <taxon>Craniata</taxon>
        <taxon>Vertebrata</taxon>
        <taxon>Euteleostomi</taxon>
        <taxon>Actinopterygii</taxon>
        <taxon>Neopterygii</taxon>
        <taxon>Teleostei</taxon>
        <taxon>Neoteleostei</taxon>
        <taxon>Acanthomorphata</taxon>
        <taxon>Eupercaria</taxon>
        <taxon>Perciformes</taxon>
        <taxon>Notothenioidei</taxon>
        <taxon>Channichthyidae</taxon>
        <taxon>Chaenocephalus</taxon>
    </lineage>
</organism>
<evidence type="ECO:0000313" key="1">
    <source>
        <dbReference type="EMBL" id="KAI4807585.1"/>
    </source>
</evidence>
<sequence>AAPTCLDTLLDQERPRGQLSFFSRCWSSSPLACRNLPQLEPANNHSCYQSEHSQKKPSDNAENRKNQAIDSTQDQTGLKGFCIK</sequence>
<evidence type="ECO:0000313" key="2">
    <source>
        <dbReference type="Proteomes" id="UP001057452"/>
    </source>
</evidence>
<feature type="non-terminal residue" evidence="1">
    <location>
        <position position="84"/>
    </location>
</feature>
<name>A0ACB9W4R1_CHAAC</name>
<feature type="non-terminal residue" evidence="1">
    <location>
        <position position="1"/>
    </location>
</feature>
<protein>
    <submittedName>
        <fullName evidence="1">Uncharacterized protein</fullName>
    </submittedName>
</protein>
<comment type="caution">
    <text evidence="1">The sequence shown here is derived from an EMBL/GenBank/DDBJ whole genome shotgun (WGS) entry which is preliminary data.</text>
</comment>
<reference evidence="1" key="1">
    <citation type="submission" date="2022-05" db="EMBL/GenBank/DDBJ databases">
        <title>Chromosome-level genome of Chaenocephalus aceratus.</title>
        <authorList>
            <person name="Park H."/>
        </authorList>
    </citation>
    <scope>NUCLEOTIDE SEQUENCE</scope>
    <source>
        <strain evidence="1">KU_202001</strain>
    </source>
</reference>
<proteinExistence type="predicted"/>